<feature type="coiled-coil region" evidence="1">
    <location>
        <begin position="769"/>
        <end position="810"/>
    </location>
</feature>
<feature type="region of interest" description="Disordered" evidence="2">
    <location>
        <begin position="587"/>
        <end position="612"/>
    </location>
</feature>
<feature type="coiled-coil region" evidence="1">
    <location>
        <begin position="642"/>
        <end position="669"/>
    </location>
</feature>
<dbReference type="OrthoDB" id="6375767at2759"/>
<feature type="compositionally biased region" description="Polar residues" evidence="2">
    <location>
        <begin position="587"/>
        <end position="600"/>
    </location>
</feature>
<feature type="coiled-coil region" evidence="1">
    <location>
        <begin position="62"/>
        <end position="151"/>
    </location>
</feature>
<comment type="caution">
    <text evidence="3">The sequence shown here is derived from an EMBL/GenBank/DDBJ whole genome shotgun (WGS) entry which is preliminary data.</text>
</comment>
<evidence type="ECO:0000256" key="1">
    <source>
        <dbReference type="SAM" id="Coils"/>
    </source>
</evidence>
<protein>
    <submittedName>
        <fullName evidence="3">Uncharacterized protein</fullName>
    </submittedName>
</protein>
<evidence type="ECO:0000313" key="4">
    <source>
        <dbReference type="Proteomes" id="UP000636800"/>
    </source>
</evidence>
<keyword evidence="1" id="KW-0175">Coiled coil</keyword>
<name>A0A835QI03_VANPL</name>
<sequence>MEYSDQRESKGRWFCSSVLDATAADSSAQYENYTISVKSETEQLELSDLELENLITMESNRGEVLLRKMNCLKGERDELKRECEELKASQRKTDSNTLSLSVVEEIKQELQHERSLNANLRLQLHKTQEANSELILAVQDLEQLLEQKNTQIACPNCTKICIKQPIQDISEMNFAEGNSNVHVSECEELFETTSDGDDEQYQLDVLVNRDDKVDSDLKNNIDVYKVHQEDLQMQMEKLALKYEILKQENADLLSKLEQARQEEIINQQRDCSENSATISDLKEQINVLKNELQERSRAYDASLEVITNENFKQQKRAKEAEDALWMTRLHNAKITERLQEEFEILAGEITSTFHMNEKLAIQALAEANEIHLQKCHLEEQLEQNKADIAVLQERHEVEVKELSNLVDLKTKEIGRLQKKSEASDNQNKMGEAKIKALSENIFTLKTEVQKLSAEKVQLCEQIAVNKKSVTEIEQLKDFSAEVEKTLYEKNLESEVLKNELASMREEADKLEKGIYKLQQLVEEKEMLIKSLNSEIEIIKERSRAMSLEEEIEKKNLLKQICHLQSDLKRKDDTTTILEKKLQEKITRSTNSGVNMKTGSSRNKRNKTGSATQSSSDVTVLYEKIKLLEEKLKLKDAKLENTMTSFLNREKHLNHRIEELERDLLRCDKEGMQNIKHNLDGDCAISIDNELALSHEIISLEGEEEDSKSNKCNQNNLAEMLIQEQQNVKYNQDGDCAISIDNELTLSHEDTTLEKKEQDSKPKKCSRYNLTEMLHEMAMLRENNKSTEAELKEMQQRYTQISLRFAEVEGERQQLVMTVRNLKNAQKI</sequence>
<reference evidence="3 4" key="1">
    <citation type="journal article" date="2020" name="Nat. Food">
        <title>A phased Vanilla planifolia genome enables genetic improvement of flavour and production.</title>
        <authorList>
            <person name="Hasing T."/>
            <person name="Tang H."/>
            <person name="Brym M."/>
            <person name="Khazi F."/>
            <person name="Huang T."/>
            <person name="Chambers A.H."/>
        </authorList>
    </citation>
    <scope>NUCLEOTIDE SEQUENCE [LARGE SCALE GENOMIC DNA]</scope>
    <source>
        <tissue evidence="3">Leaf</tissue>
    </source>
</reference>
<feature type="coiled-coil region" evidence="1">
    <location>
        <begin position="228"/>
        <end position="323"/>
    </location>
</feature>
<feature type="coiled-coil region" evidence="1">
    <location>
        <begin position="486"/>
        <end position="548"/>
    </location>
</feature>
<dbReference type="PANTHER" id="PTHR34452:SF7">
    <property type="entry name" value="MYOSIN HEAVY CHAIN-RELATED PROTEIN"/>
    <property type="match status" value="1"/>
</dbReference>
<dbReference type="PANTHER" id="PTHR34452">
    <property type="entry name" value="MYOSIN HEAVY CHAIN-RELATED PROTEIN"/>
    <property type="match status" value="1"/>
</dbReference>
<evidence type="ECO:0000313" key="3">
    <source>
        <dbReference type="EMBL" id="KAG0472939.1"/>
    </source>
</evidence>
<keyword evidence="4" id="KW-1185">Reference proteome</keyword>
<feature type="coiled-coil region" evidence="1">
    <location>
        <begin position="399"/>
        <end position="454"/>
    </location>
</feature>
<organism evidence="3 4">
    <name type="scientific">Vanilla planifolia</name>
    <name type="common">Vanilla</name>
    <dbReference type="NCBI Taxonomy" id="51239"/>
    <lineage>
        <taxon>Eukaryota</taxon>
        <taxon>Viridiplantae</taxon>
        <taxon>Streptophyta</taxon>
        <taxon>Embryophyta</taxon>
        <taxon>Tracheophyta</taxon>
        <taxon>Spermatophyta</taxon>
        <taxon>Magnoliopsida</taxon>
        <taxon>Liliopsida</taxon>
        <taxon>Asparagales</taxon>
        <taxon>Orchidaceae</taxon>
        <taxon>Vanilloideae</taxon>
        <taxon>Vanilleae</taxon>
        <taxon>Vanilla</taxon>
    </lineage>
</organism>
<accession>A0A835QI03</accession>
<dbReference type="EMBL" id="JADCNL010000007">
    <property type="protein sequence ID" value="KAG0472939.1"/>
    <property type="molecule type" value="Genomic_DNA"/>
</dbReference>
<proteinExistence type="predicted"/>
<gene>
    <name evidence="3" type="ORF">HPP92_014796</name>
</gene>
<dbReference type="Proteomes" id="UP000636800">
    <property type="component" value="Chromosome 7"/>
</dbReference>
<evidence type="ECO:0000256" key="2">
    <source>
        <dbReference type="SAM" id="MobiDB-lite"/>
    </source>
</evidence>
<dbReference type="AlphaFoldDB" id="A0A835QI03"/>